<dbReference type="InParanoid" id="A0A672FH12"/>
<dbReference type="SUPFAM" id="SSF81296">
    <property type="entry name" value="E set domains"/>
    <property type="match status" value="2"/>
</dbReference>
<proteinExistence type="inferred from homology"/>
<dbReference type="GO" id="GO:0015031">
    <property type="term" value="P:protein transport"/>
    <property type="evidence" value="ECO:0007669"/>
    <property type="project" value="TreeGrafter"/>
</dbReference>
<dbReference type="InterPro" id="IPR011022">
    <property type="entry name" value="Arrestin_C-like"/>
</dbReference>
<accession>A0A672FH12</accession>
<gene>
    <name evidence="3" type="primary">LOC115398423</name>
</gene>
<evidence type="ECO:0000256" key="1">
    <source>
        <dbReference type="ARBA" id="ARBA00005298"/>
    </source>
</evidence>
<keyword evidence="4" id="KW-1185">Reference proteome</keyword>
<sequence length="298" mass="33156">ILSVGYNPINERNTFSSGDYIHGKITLELSKECSFQTLSIQMKGKAKVLWTENYGKTVVTYSSKNKYFSIKQILVQEGQGITTLNPGSHVFPFSFQIPAQELPSSFRGSYGKILYTLKANLSRSMRVDSKAKAEFNVINKLNLKSDPTPQHNTIEKKMKILNSGAVGMDVNIERTGFLQGEGINVVASIQNKSTRDVKLKYSFYSKHSYFANGKRKVSTKEILKEVSEPVPPSAGQTITKIITVPPDTGVSVLNCNILKVEYRLKVSLDVKYAADPEIKFPIIVLPAFVESYGEPSLQ</sequence>
<comment type="similarity">
    <text evidence="1">Belongs to the arrestin family.</text>
</comment>
<evidence type="ECO:0000313" key="3">
    <source>
        <dbReference type="Ensembl" id="ENSSFAP00005005067.1"/>
    </source>
</evidence>
<dbReference type="Pfam" id="PF02752">
    <property type="entry name" value="Arrestin_C"/>
    <property type="match status" value="1"/>
</dbReference>
<dbReference type="InterPro" id="IPR011021">
    <property type="entry name" value="Arrestin-like_N"/>
</dbReference>
<feature type="domain" description="Arrestin C-terminal-like" evidence="2">
    <location>
        <begin position="162"/>
        <end position="287"/>
    </location>
</feature>
<dbReference type="AlphaFoldDB" id="A0A672FH12"/>
<dbReference type="OMA" id="GVMCRID"/>
<evidence type="ECO:0000313" key="4">
    <source>
        <dbReference type="Proteomes" id="UP000472267"/>
    </source>
</evidence>
<dbReference type="InterPro" id="IPR014756">
    <property type="entry name" value="Ig_E-set"/>
</dbReference>
<dbReference type="InterPro" id="IPR050357">
    <property type="entry name" value="Arrestin_domain-protein"/>
</dbReference>
<dbReference type="SMART" id="SM01017">
    <property type="entry name" value="Arrestin_C"/>
    <property type="match status" value="1"/>
</dbReference>
<protein>
    <recommendedName>
        <fullName evidence="2">Arrestin C-terminal-like domain-containing protein</fullName>
    </recommendedName>
</protein>
<dbReference type="InterPro" id="IPR014752">
    <property type="entry name" value="Arrestin-like_C"/>
</dbReference>
<reference evidence="3" key="2">
    <citation type="submission" date="2025-08" db="UniProtKB">
        <authorList>
            <consortium name="Ensembl"/>
        </authorList>
    </citation>
    <scope>IDENTIFICATION</scope>
</reference>
<reference evidence="3" key="1">
    <citation type="submission" date="2019-06" db="EMBL/GenBank/DDBJ databases">
        <authorList>
            <consortium name="Wellcome Sanger Institute Data Sharing"/>
        </authorList>
    </citation>
    <scope>NUCLEOTIDE SEQUENCE [LARGE SCALE GENOMIC DNA]</scope>
</reference>
<organism evidence="3 4">
    <name type="scientific">Salarias fasciatus</name>
    <name type="common">Jewelled blenny</name>
    <name type="synonym">Blennius fasciatus</name>
    <dbReference type="NCBI Taxonomy" id="181472"/>
    <lineage>
        <taxon>Eukaryota</taxon>
        <taxon>Metazoa</taxon>
        <taxon>Chordata</taxon>
        <taxon>Craniata</taxon>
        <taxon>Vertebrata</taxon>
        <taxon>Euteleostomi</taxon>
        <taxon>Actinopterygii</taxon>
        <taxon>Neopterygii</taxon>
        <taxon>Teleostei</taxon>
        <taxon>Neoteleostei</taxon>
        <taxon>Acanthomorphata</taxon>
        <taxon>Ovalentaria</taxon>
        <taxon>Blenniimorphae</taxon>
        <taxon>Blenniiformes</taxon>
        <taxon>Blennioidei</taxon>
        <taxon>Blenniidae</taxon>
        <taxon>Salariinae</taxon>
        <taxon>Salarias</taxon>
    </lineage>
</organism>
<dbReference type="Gene3D" id="2.60.40.640">
    <property type="match status" value="2"/>
</dbReference>
<evidence type="ECO:0000259" key="2">
    <source>
        <dbReference type="SMART" id="SM01017"/>
    </source>
</evidence>
<reference evidence="3" key="3">
    <citation type="submission" date="2025-09" db="UniProtKB">
        <authorList>
            <consortium name="Ensembl"/>
        </authorList>
    </citation>
    <scope>IDENTIFICATION</scope>
</reference>
<dbReference type="Proteomes" id="UP000472267">
    <property type="component" value="Chromosome 12"/>
</dbReference>
<dbReference type="GO" id="GO:0005886">
    <property type="term" value="C:plasma membrane"/>
    <property type="evidence" value="ECO:0007669"/>
    <property type="project" value="TreeGrafter"/>
</dbReference>
<dbReference type="GO" id="GO:0005737">
    <property type="term" value="C:cytoplasm"/>
    <property type="evidence" value="ECO:0007669"/>
    <property type="project" value="TreeGrafter"/>
</dbReference>
<dbReference type="Pfam" id="PF00339">
    <property type="entry name" value="Arrestin_N"/>
    <property type="match status" value="1"/>
</dbReference>
<dbReference type="PANTHER" id="PTHR11188:SF135">
    <property type="entry name" value="ARRESTIN DOMAIN CONTAINING 3-LIKE-RELATED"/>
    <property type="match status" value="1"/>
</dbReference>
<dbReference type="GO" id="GO:0007399">
    <property type="term" value="P:nervous system development"/>
    <property type="evidence" value="ECO:0007669"/>
    <property type="project" value="UniProtKB-ARBA"/>
</dbReference>
<name>A0A672FH12_SALFA</name>
<dbReference type="Ensembl" id="ENSSFAT00005005367.1">
    <property type="protein sequence ID" value="ENSSFAP00005005067.1"/>
    <property type="gene ID" value="ENSSFAG00005003244.1"/>
</dbReference>
<dbReference type="PANTHER" id="PTHR11188">
    <property type="entry name" value="ARRESTIN DOMAIN CONTAINING PROTEIN"/>
    <property type="match status" value="1"/>
</dbReference>